<dbReference type="EC" id="3.5.1.2" evidence="2"/>
<dbReference type="Gene3D" id="3.40.50.880">
    <property type="match status" value="1"/>
</dbReference>
<name>A0AAV0PD98_9ROSI</name>
<feature type="region of interest" description="Disordered" evidence="7">
    <location>
        <begin position="1"/>
        <end position="25"/>
    </location>
</feature>
<comment type="similarity">
    <text evidence="1">Belongs to the glutaminase PdxT/SNO family.</text>
</comment>
<dbReference type="EMBL" id="CAMGYJ010000008">
    <property type="protein sequence ID" value="CAI0468858.1"/>
    <property type="molecule type" value="Genomic_DNA"/>
</dbReference>
<reference evidence="8" key="1">
    <citation type="submission" date="2022-08" db="EMBL/GenBank/DDBJ databases">
        <authorList>
            <person name="Gutierrez-Valencia J."/>
        </authorList>
    </citation>
    <scope>NUCLEOTIDE SEQUENCE</scope>
</reference>
<dbReference type="AlphaFoldDB" id="A0AAV0PD98"/>
<dbReference type="GO" id="GO:0004359">
    <property type="term" value="F:glutaminase activity"/>
    <property type="evidence" value="ECO:0007669"/>
    <property type="project" value="UniProtKB-EC"/>
</dbReference>
<keyword evidence="9" id="KW-1185">Reference proteome</keyword>
<dbReference type="Pfam" id="PF01174">
    <property type="entry name" value="SNO"/>
    <property type="match status" value="1"/>
</dbReference>
<evidence type="ECO:0000256" key="4">
    <source>
        <dbReference type="ARBA" id="ARBA00022962"/>
    </source>
</evidence>
<evidence type="ECO:0000256" key="6">
    <source>
        <dbReference type="ARBA" id="ARBA00049534"/>
    </source>
</evidence>
<dbReference type="SUPFAM" id="SSF52317">
    <property type="entry name" value="Class I glutamine amidotransferase-like"/>
    <property type="match status" value="1"/>
</dbReference>
<accession>A0AAV0PD98</accession>
<dbReference type="PROSITE" id="PS01236">
    <property type="entry name" value="PDXT_SNO_1"/>
    <property type="match status" value="1"/>
</dbReference>
<keyword evidence="3" id="KW-0378">Hydrolase</keyword>
<dbReference type="InterPro" id="IPR029062">
    <property type="entry name" value="Class_I_gatase-like"/>
</dbReference>
<evidence type="ECO:0000256" key="2">
    <source>
        <dbReference type="ARBA" id="ARBA00012918"/>
    </source>
</evidence>
<dbReference type="PANTHER" id="PTHR31559:SF0">
    <property type="entry name" value="PYRIDOXAL 5'-PHOSPHATE SYNTHASE SUBUNIT SNO1-RELATED"/>
    <property type="match status" value="1"/>
</dbReference>
<dbReference type="PROSITE" id="PS51130">
    <property type="entry name" value="PDXT_SNO_2"/>
    <property type="match status" value="1"/>
</dbReference>
<comment type="caution">
    <text evidence="8">The sequence shown here is derived from an EMBL/GenBank/DDBJ whole genome shotgun (WGS) entry which is preliminary data.</text>
</comment>
<dbReference type="InterPro" id="IPR021196">
    <property type="entry name" value="PdxT/SNO_CS"/>
</dbReference>
<dbReference type="PANTHER" id="PTHR31559">
    <property type="entry name" value="PYRIDOXAL 5'-PHOSPHATE SYNTHASE SUBUNIT SNO"/>
    <property type="match status" value="1"/>
</dbReference>
<evidence type="ECO:0000256" key="1">
    <source>
        <dbReference type="ARBA" id="ARBA00008345"/>
    </source>
</evidence>
<evidence type="ECO:0000313" key="8">
    <source>
        <dbReference type="EMBL" id="CAI0468858.1"/>
    </source>
</evidence>
<keyword evidence="5" id="KW-0456">Lyase</keyword>
<dbReference type="GO" id="GO:1903600">
    <property type="term" value="C:glutaminase complex"/>
    <property type="evidence" value="ECO:0007669"/>
    <property type="project" value="TreeGrafter"/>
</dbReference>
<dbReference type="GO" id="GO:0008614">
    <property type="term" value="P:pyridoxine metabolic process"/>
    <property type="evidence" value="ECO:0007669"/>
    <property type="project" value="TreeGrafter"/>
</dbReference>
<dbReference type="FunFam" id="3.40.50.880:FF:000038">
    <property type="entry name" value="Predicted protein"/>
    <property type="match status" value="1"/>
</dbReference>
<evidence type="ECO:0000256" key="5">
    <source>
        <dbReference type="ARBA" id="ARBA00023239"/>
    </source>
</evidence>
<keyword evidence="4" id="KW-0315">Glutamine amidotransferase</keyword>
<evidence type="ECO:0000313" key="9">
    <source>
        <dbReference type="Proteomes" id="UP001154282"/>
    </source>
</evidence>
<protein>
    <recommendedName>
        <fullName evidence="2">glutaminase</fullName>
        <ecNumber evidence="2">3.5.1.2</ecNumber>
    </recommendedName>
</protein>
<organism evidence="8 9">
    <name type="scientific">Linum tenue</name>
    <dbReference type="NCBI Taxonomy" id="586396"/>
    <lineage>
        <taxon>Eukaryota</taxon>
        <taxon>Viridiplantae</taxon>
        <taxon>Streptophyta</taxon>
        <taxon>Embryophyta</taxon>
        <taxon>Tracheophyta</taxon>
        <taxon>Spermatophyta</taxon>
        <taxon>Magnoliopsida</taxon>
        <taxon>eudicotyledons</taxon>
        <taxon>Gunneridae</taxon>
        <taxon>Pentapetalae</taxon>
        <taxon>rosids</taxon>
        <taxon>fabids</taxon>
        <taxon>Malpighiales</taxon>
        <taxon>Linaceae</taxon>
        <taxon>Linum</taxon>
    </lineage>
</organism>
<evidence type="ECO:0000256" key="3">
    <source>
        <dbReference type="ARBA" id="ARBA00022801"/>
    </source>
</evidence>
<dbReference type="Proteomes" id="UP001154282">
    <property type="component" value="Unassembled WGS sequence"/>
</dbReference>
<proteinExistence type="inferred from homology"/>
<dbReference type="GO" id="GO:0016829">
    <property type="term" value="F:lyase activity"/>
    <property type="evidence" value="ECO:0007669"/>
    <property type="project" value="UniProtKB-KW"/>
</dbReference>
<dbReference type="GO" id="GO:0005829">
    <property type="term" value="C:cytosol"/>
    <property type="evidence" value="ECO:0007669"/>
    <property type="project" value="TreeGrafter"/>
</dbReference>
<dbReference type="NCBIfam" id="TIGR03800">
    <property type="entry name" value="PLP_synth_Pdx2"/>
    <property type="match status" value="1"/>
</dbReference>
<dbReference type="HAMAP" id="MF_01615">
    <property type="entry name" value="PdxT"/>
    <property type="match status" value="1"/>
</dbReference>
<feature type="compositionally biased region" description="Basic and acidic residues" evidence="7">
    <location>
        <begin position="1"/>
        <end position="11"/>
    </location>
</feature>
<dbReference type="InterPro" id="IPR002161">
    <property type="entry name" value="PdxT/SNO"/>
</dbReference>
<dbReference type="PROSITE" id="PS51273">
    <property type="entry name" value="GATASE_TYPE_1"/>
    <property type="match status" value="1"/>
</dbReference>
<dbReference type="CDD" id="cd01749">
    <property type="entry name" value="GATase1_PB"/>
    <property type="match status" value="1"/>
</dbReference>
<dbReference type="GO" id="GO:0042823">
    <property type="term" value="P:pyridoxal phosphate biosynthetic process"/>
    <property type="evidence" value="ECO:0007669"/>
    <property type="project" value="InterPro"/>
</dbReference>
<evidence type="ECO:0000256" key="7">
    <source>
        <dbReference type="SAM" id="MobiDB-lite"/>
    </source>
</evidence>
<feature type="compositionally biased region" description="Basic residues" evidence="7">
    <location>
        <begin position="15"/>
        <end position="25"/>
    </location>
</feature>
<comment type="catalytic activity">
    <reaction evidence="6">
        <text>L-glutamine + H2O = L-glutamate + NH4(+)</text>
        <dbReference type="Rhea" id="RHEA:15889"/>
        <dbReference type="ChEBI" id="CHEBI:15377"/>
        <dbReference type="ChEBI" id="CHEBI:28938"/>
        <dbReference type="ChEBI" id="CHEBI:29985"/>
        <dbReference type="ChEBI" id="CHEBI:58359"/>
        <dbReference type="EC" id="3.5.1.2"/>
    </reaction>
</comment>
<gene>
    <name evidence="8" type="ORF">LITE_LOCUS37964</name>
</gene>
<sequence length="317" mass="34509">MAHQSKVEPKTSPKLPHHKKSGRTQFLHNKRLFPRSNSSRAALLSRRVHHFIPRSHLRRAASPGEMAVGVLALQGSFNEHISALGRLGVKGVEIRKPEQLENVTSLIIPGGESTTMAKLAEYHNLFPALREFVKMGKPVWGTCAGLIFLADKAVGQKLGGQELVGGLDCTVNRNYFGSQIQSFEAELSVPKIVSQEGGPETFRGVFIRAPAVLEVGPGVEVLAEYPVPSANVLYSSSGVQIQEENAVPEKKVLVAVKQGNILGTAFHPELTGDTRWHSYFLKMANESREGTSSTLIPAIEANAAIGERPRIDLPVFQ</sequence>